<dbReference type="Gene3D" id="1.10.1450.10">
    <property type="entry name" value="Tetraspanin"/>
    <property type="match status" value="1"/>
</dbReference>
<dbReference type="SUPFAM" id="SSF48652">
    <property type="entry name" value="Tetraspanin"/>
    <property type="match status" value="1"/>
</dbReference>
<dbReference type="OrthoDB" id="5870230at2759"/>
<evidence type="ECO:0008006" key="3">
    <source>
        <dbReference type="Google" id="ProtNLM"/>
    </source>
</evidence>
<reference evidence="1" key="1">
    <citation type="submission" date="2020-08" db="EMBL/GenBank/DDBJ databases">
        <title>Genome sequencing and assembly of the red palm weevil Rhynchophorus ferrugineus.</title>
        <authorList>
            <person name="Dias G.B."/>
            <person name="Bergman C.M."/>
            <person name="Manee M."/>
        </authorList>
    </citation>
    <scope>NUCLEOTIDE SEQUENCE</scope>
    <source>
        <strain evidence="1">AA-2017</strain>
        <tissue evidence="1">Whole larva</tissue>
    </source>
</reference>
<name>A0A834MAX2_RHYFE</name>
<protein>
    <recommendedName>
        <fullName evidence="3">Tetraspanin</fullName>
    </recommendedName>
</protein>
<comment type="caution">
    <text evidence="1">The sequence shown here is derived from an EMBL/GenBank/DDBJ whole genome shotgun (WGS) entry which is preliminary data.</text>
</comment>
<evidence type="ECO:0000313" key="1">
    <source>
        <dbReference type="EMBL" id="KAF7276988.1"/>
    </source>
</evidence>
<accession>A0A834MAX2</accession>
<organism evidence="1 2">
    <name type="scientific">Rhynchophorus ferrugineus</name>
    <name type="common">Red palm weevil</name>
    <name type="synonym">Curculio ferrugineus</name>
    <dbReference type="NCBI Taxonomy" id="354439"/>
    <lineage>
        <taxon>Eukaryota</taxon>
        <taxon>Metazoa</taxon>
        <taxon>Ecdysozoa</taxon>
        <taxon>Arthropoda</taxon>
        <taxon>Hexapoda</taxon>
        <taxon>Insecta</taxon>
        <taxon>Pterygota</taxon>
        <taxon>Neoptera</taxon>
        <taxon>Endopterygota</taxon>
        <taxon>Coleoptera</taxon>
        <taxon>Polyphaga</taxon>
        <taxon>Cucujiformia</taxon>
        <taxon>Curculionidae</taxon>
        <taxon>Dryophthorinae</taxon>
        <taxon>Rhynchophorus</taxon>
    </lineage>
</organism>
<dbReference type="EMBL" id="JAACXV010004753">
    <property type="protein sequence ID" value="KAF7276988.1"/>
    <property type="molecule type" value="Genomic_DNA"/>
</dbReference>
<dbReference type="GO" id="GO:0016020">
    <property type="term" value="C:membrane"/>
    <property type="evidence" value="ECO:0007669"/>
    <property type="project" value="InterPro"/>
</dbReference>
<dbReference type="AlphaFoldDB" id="A0A834MAX2"/>
<evidence type="ECO:0000313" key="2">
    <source>
        <dbReference type="Proteomes" id="UP000625711"/>
    </source>
</evidence>
<dbReference type="Proteomes" id="UP000625711">
    <property type="component" value="Unassembled WGS sequence"/>
</dbReference>
<keyword evidence="2" id="KW-1185">Reference proteome</keyword>
<gene>
    <name evidence="1" type="ORF">GWI33_009584</name>
</gene>
<dbReference type="InterPro" id="IPR008952">
    <property type="entry name" value="Tetraspanin_EC2_sf"/>
</dbReference>
<proteinExistence type="predicted"/>
<sequence>MAVLVGECAIYAVTWLWPQCMGLGIDAETMVKSLQRNYGVSGQDQFTAAVDLAQTTFRCCGINSANEYDTSLWRLQALGKPLAIPLTCCILQNTNETAAYLNPNPVNMSLCQALEKNIHNGFRYTEVS</sequence>